<proteinExistence type="predicted"/>
<gene>
    <name evidence="3" type="ORF">JRO89_XS15G0083500</name>
</gene>
<keyword evidence="4" id="KW-1185">Reference proteome</keyword>
<keyword evidence="2" id="KW-0732">Signal</keyword>
<reference evidence="3 4" key="1">
    <citation type="submission" date="2021-02" db="EMBL/GenBank/DDBJ databases">
        <title>Plant Genome Project.</title>
        <authorList>
            <person name="Zhang R.-G."/>
        </authorList>
    </citation>
    <scope>NUCLEOTIDE SEQUENCE [LARGE SCALE GENOMIC DNA]</scope>
    <source>
        <tissue evidence="3">Leaves</tissue>
    </source>
</reference>
<evidence type="ECO:0000313" key="3">
    <source>
        <dbReference type="EMBL" id="KAH7544001.1"/>
    </source>
</evidence>
<accession>A0ABQ8H1B6</accession>
<evidence type="ECO:0000256" key="1">
    <source>
        <dbReference type="SAM" id="MobiDB-lite"/>
    </source>
</evidence>
<feature type="region of interest" description="Disordered" evidence="1">
    <location>
        <begin position="35"/>
        <end position="57"/>
    </location>
</feature>
<organism evidence="3 4">
    <name type="scientific">Xanthoceras sorbifolium</name>
    <dbReference type="NCBI Taxonomy" id="99658"/>
    <lineage>
        <taxon>Eukaryota</taxon>
        <taxon>Viridiplantae</taxon>
        <taxon>Streptophyta</taxon>
        <taxon>Embryophyta</taxon>
        <taxon>Tracheophyta</taxon>
        <taxon>Spermatophyta</taxon>
        <taxon>Magnoliopsida</taxon>
        <taxon>eudicotyledons</taxon>
        <taxon>Gunneridae</taxon>
        <taxon>Pentapetalae</taxon>
        <taxon>rosids</taxon>
        <taxon>malvids</taxon>
        <taxon>Sapindales</taxon>
        <taxon>Sapindaceae</taxon>
        <taxon>Xanthoceroideae</taxon>
        <taxon>Xanthoceras</taxon>
    </lineage>
</organism>
<comment type="caution">
    <text evidence="3">The sequence shown here is derived from an EMBL/GenBank/DDBJ whole genome shotgun (WGS) entry which is preliminary data.</text>
</comment>
<name>A0ABQ8H1B6_9ROSI</name>
<protein>
    <submittedName>
        <fullName evidence="3">Uncharacterized protein</fullName>
    </submittedName>
</protein>
<evidence type="ECO:0000256" key="2">
    <source>
        <dbReference type="SAM" id="SignalP"/>
    </source>
</evidence>
<feature type="chain" id="PRO_5045985602" evidence="2">
    <location>
        <begin position="21"/>
        <end position="89"/>
    </location>
</feature>
<feature type="compositionally biased region" description="Low complexity" evidence="1">
    <location>
        <begin position="37"/>
        <end position="52"/>
    </location>
</feature>
<evidence type="ECO:0000313" key="4">
    <source>
        <dbReference type="Proteomes" id="UP000827721"/>
    </source>
</evidence>
<sequence>MARLVCVMFFIALIIHASFSEGCSRKLLSVKKREVASSLNPPESSSNPPSLSTGKGYAMAATDQERLVAAHLSNIDRSLQSVPSPGVGH</sequence>
<feature type="signal peptide" evidence="2">
    <location>
        <begin position="1"/>
        <end position="20"/>
    </location>
</feature>
<dbReference type="Proteomes" id="UP000827721">
    <property type="component" value="Unassembled WGS sequence"/>
</dbReference>
<dbReference type="EMBL" id="JAFEMO010000015">
    <property type="protein sequence ID" value="KAH7544001.1"/>
    <property type="molecule type" value="Genomic_DNA"/>
</dbReference>